<dbReference type="AlphaFoldDB" id="A0A382YWD4"/>
<dbReference type="EMBL" id="UINC01178600">
    <property type="protein sequence ID" value="SVD86848.1"/>
    <property type="molecule type" value="Genomic_DNA"/>
</dbReference>
<organism evidence="1">
    <name type="scientific">marine metagenome</name>
    <dbReference type="NCBI Taxonomy" id="408172"/>
    <lineage>
        <taxon>unclassified sequences</taxon>
        <taxon>metagenomes</taxon>
        <taxon>ecological metagenomes</taxon>
    </lineage>
</organism>
<reference evidence="1" key="1">
    <citation type="submission" date="2018-05" db="EMBL/GenBank/DDBJ databases">
        <authorList>
            <person name="Lanie J.A."/>
            <person name="Ng W.-L."/>
            <person name="Kazmierczak K.M."/>
            <person name="Andrzejewski T.M."/>
            <person name="Davidsen T.M."/>
            <person name="Wayne K.J."/>
            <person name="Tettelin H."/>
            <person name="Glass J.I."/>
            <person name="Rusch D."/>
            <person name="Podicherti R."/>
            <person name="Tsui H.-C.T."/>
            <person name="Winkler M.E."/>
        </authorList>
    </citation>
    <scope>NUCLEOTIDE SEQUENCE</scope>
</reference>
<sequence length="46" mass="5395">MSESRNKLENILELLLSEENDKAEEALHEYVVAKARSEYEKVIDEE</sequence>
<proteinExistence type="predicted"/>
<gene>
    <name evidence="1" type="ORF">METZ01_LOCUS439702</name>
</gene>
<evidence type="ECO:0000313" key="1">
    <source>
        <dbReference type="EMBL" id="SVD86848.1"/>
    </source>
</evidence>
<protein>
    <submittedName>
        <fullName evidence="1">Uncharacterized protein</fullName>
    </submittedName>
</protein>
<accession>A0A382YWD4</accession>
<feature type="non-terminal residue" evidence="1">
    <location>
        <position position="46"/>
    </location>
</feature>
<name>A0A382YWD4_9ZZZZ</name>